<dbReference type="EMBL" id="LT558133">
    <property type="protein sequence ID" value="SAM85454.1"/>
    <property type="molecule type" value="Genomic_DNA"/>
</dbReference>
<evidence type="ECO:0000313" key="2">
    <source>
        <dbReference type="Proteomes" id="UP000179920"/>
    </source>
</evidence>
<proteinExistence type="predicted"/>
<reference evidence="2" key="1">
    <citation type="submission" date="2016-04" db="EMBL/GenBank/DDBJ databases">
        <authorList>
            <person name="Guldener U."/>
            <person name="Guldener U."/>
        </authorList>
    </citation>
    <scope>NUCLEOTIDE SEQUENCE [LARGE SCALE GENOMIC DNA]</scope>
    <source>
        <strain evidence="2">UB2112</strain>
    </source>
</reference>
<dbReference type="AlphaFoldDB" id="A0A1K0HDY8"/>
<evidence type="ECO:0000313" key="1">
    <source>
        <dbReference type="EMBL" id="SAM85454.1"/>
    </source>
</evidence>
<dbReference type="Proteomes" id="UP000179920">
    <property type="component" value="Chromosome XVII"/>
</dbReference>
<gene>
    <name evidence="1" type="ORF">UBRO_21085</name>
</gene>
<name>A0A1K0HDY8_9BASI</name>
<accession>A0A1K0HDY8</accession>
<protein>
    <recommendedName>
        <fullName evidence="3">DDE Tnp4 domain-containing protein</fullName>
    </recommendedName>
</protein>
<sequence length="283" mass="31897">MLCATLCAIFLTLPSSFFTITFHSNHNSLLFLMVLYTMVHFSSKQDQLNSIIQTLEVSLPAELNHYAEELQDLHFDADDYDSSPDTDNGPTPLLAGLIHMYTLIAQQRYSVSQIHTGLLREADRAPGPICHDKAKPFPWLGNGARECDASLQCGYNIGTLIAWTEQTVCRLLELNKEVMQFASEAERQSASAWVQRTTRVEEWGKGWLVVDGTHVPLAWKPGMMSREHFSYKGFYSMNVTLVILPHSLCIVESVVGQLVVSKTQRLDFRQQHPQETLIVLGRG</sequence>
<evidence type="ECO:0008006" key="3">
    <source>
        <dbReference type="Google" id="ProtNLM"/>
    </source>
</evidence>
<organism evidence="1 2">
    <name type="scientific">Ustilago bromivora</name>
    <dbReference type="NCBI Taxonomy" id="307758"/>
    <lineage>
        <taxon>Eukaryota</taxon>
        <taxon>Fungi</taxon>
        <taxon>Dikarya</taxon>
        <taxon>Basidiomycota</taxon>
        <taxon>Ustilaginomycotina</taxon>
        <taxon>Ustilaginomycetes</taxon>
        <taxon>Ustilaginales</taxon>
        <taxon>Ustilaginaceae</taxon>
        <taxon>Ustilago</taxon>
    </lineage>
</organism>